<evidence type="ECO:0000313" key="1">
    <source>
        <dbReference type="EMBL" id="KAH1057342.1"/>
    </source>
</evidence>
<dbReference type="InterPro" id="IPR012337">
    <property type="entry name" value="RNaseH-like_sf"/>
</dbReference>
<keyword evidence="2" id="KW-1185">Reference proteome</keyword>
<organism evidence="1 2">
    <name type="scientific">Gossypium stocksii</name>
    <dbReference type="NCBI Taxonomy" id="47602"/>
    <lineage>
        <taxon>Eukaryota</taxon>
        <taxon>Viridiplantae</taxon>
        <taxon>Streptophyta</taxon>
        <taxon>Embryophyta</taxon>
        <taxon>Tracheophyta</taxon>
        <taxon>Spermatophyta</taxon>
        <taxon>Magnoliopsida</taxon>
        <taxon>eudicotyledons</taxon>
        <taxon>Gunneridae</taxon>
        <taxon>Pentapetalae</taxon>
        <taxon>rosids</taxon>
        <taxon>malvids</taxon>
        <taxon>Malvales</taxon>
        <taxon>Malvaceae</taxon>
        <taxon>Malvoideae</taxon>
        <taxon>Gossypium</taxon>
    </lineage>
</organism>
<gene>
    <name evidence="1" type="ORF">J1N35_035407</name>
</gene>
<dbReference type="EMBL" id="JAIQCV010000010">
    <property type="protein sequence ID" value="KAH1057342.1"/>
    <property type="molecule type" value="Genomic_DNA"/>
</dbReference>
<reference evidence="1 2" key="1">
    <citation type="journal article" date="2021" name="Plant Biotechnol. J.">
        <title>Multi-omics assisted identification of the key and species-specific regulatory components of drought-tolerant mechanisms in Gossypium stocksii.</title>
        <authorList>
            <person name="Yu D."/>
            <person name="Ke L."/>
            <person name="Zhang D."/>
            <person name="Wu Y."/>
            <person name="Sun Y."/>
            <person name="Mei J."/>
            <person name="Sun J."/>
            <person name="Sun Y."/>
        </authorList>
    </citation>
    <scope>NUCLEOTIDE SEQUENCE [LARGE SCALE GENOMIC DNA]</scope>
    <source>
        <strain evidence="2">cv. E1</strain>
        <tissue evidence="1">Leaf</tissue>
    </source>
</reference>
<dbReference type="SUPFAM" id="SSF53098">
    <property type="entry name" value="Ribonuclease H-like"/>
    <property type="match status" value="1"/>
</dbReference>
<evidence type="ECO:0008006" key="3">
    <source>
        <dbReference type="Google" id="ProtNLM"/>
    </source>
</evidence>
<accession>A0A9D3UTV8</accession>
<dbReference type="Proteomes" id="UP000828251">
    <property type="component" value="Unassembled WGS sequence"/>
</dbReference>
<dbReference type="AlphaFoldDB" id="A0A9D3UTV8"/>
<proteinExistence type="predicted"/>
<name>A0A9D3UTV8_9ROSI</name>
<protein>
    <recommendedName>
        <fullName evidence="3">RNase H type-1 domain-containing protein</fullName>
    </recommendedName>
</protein>
<evidence type="ECO:0000313" key="2">
    <source>
        <dbReference type="Proteomes" id="UP000828251"/>
    </source>
</evidence>
<dbReference type="OrthoDB" id="940053at2759"/>
<comment type="caution">
    <text evidence="1">The sequence shown here is derived from an EMBL/GenBank/DDBJ whole genome shotgun (WGS) entry which is preliminary data.</text>
</comment>
<dbReference type="InterPro" id="IPR044730">
    <property type="entry name" value="RNase_H-like_dom_plant"/>
</dbReference>
<sequence length="111" mass="12577">MGYLKFNVDGSSSGNPRRAGYGGILKGDTELRWKFLLSMNGKIIARDLAVETESMVIISWCFNPVLRQWRFAETFKIIDHCIILVQNVKIVYVCREVNNCAKTSKSSMLLA</sequence>
<dbReference type="CDD" id="cd06222">
    <property type="entry name" value="RNase_H_like"/>
    <property type="match status" value="1"/>
</dbReference>